<organism evidence="2 3">
    <name type="scientific">Caenorhabditis japonica</name>
    <dbReference type="NCBI Taxonomy" id="281687"/>
    <lineage>
        <taxon>Eukaryota</taxon>
        <taxon>Metazoa</taxon>
        <taxon>Ecdysozoa</taxon>
        <taxon>Nematoda</taxon>
        <taxon>Chromadorea</taxon>
        <taxon>Rhabditida</taxon>
        <taxon>Rhabditina</taxon>
        <taxon>Rhabditomorpha</taxon>
        <taxon>Rhabditoidea</taxon>
        <taxon>Rhabditidae</taxon>
        <taxon>Peloderinae</taxon>
        <taxon>Caenorhabditis</taxon>
    </lineage>
</organism>
<dbReference type="AlphaFoldDB" id="A0A8R1I304"/>
<sequence>MFVRTNIAQEQLEKEGEMVDDAKIDKFIFAVFCQIERAGRTGPNGRTGRTGPSADEPDEPDEPRTNRTNRGRTGRTADEADGRRTDGRTDGPDGRKLVRMEALGRVYVKEISTLRTVIRGVFAFYVFIGIILPSSPEATTNESSALWIAVNGYLESAEMRRGENVPCEVSGLNNLHNYYDDDDNDDDEAANGGDKSLCVDFDMLTNRNVQIYRKRSKSDDPIGSCRFRVVVEVLASKTTGTELYMPHRLGFSYPQMRNDKTWDWGPSVAVATLSICVLHGFSIVSEGDWKRPVPVQLLKDNLYTSCRWGSNQVDKYIKALTDGISERQLSVKGGCAIDSMSSIVNTSPWAKKGYLHITVETSPWAKNFAIERKKKKQLTNALNLHNWQLCPTAAFQEESLAKEMNAKFTLNLHNTLAQLDVENGAPHSSSSSPKTTFCGMGRSAVVVLGCTISPQKSLWETNAHWKRCHSRDARLNHYICHQCSSLRTFK</sequence>
<evidence type="ECO:0000313" key="2">
    <source>
        <dbReference type="EnsemblMetazoa" id="CJA17797b.1"/>
    </source>
</evidence>
<evidence type="ECO:0000256" key="1">
    <source>
        <dbReference type="SAM" id="MobiDB-lite"/>
    </source>
</evidence>
<feature type="compositionally biased region" description="Low complexity" evidence="1">
    <location>
        <begin position="40"/>
        <end position="52"/>
    </location>
</feature>
<dbReference type="EnsemblMetazoa" id="CJA17797b.1">
    <property type="protein sequence ID" value="CJA17797b.1"/>
    <property type="gene ID" value="WBGene00137002"/>
</dbReference>
<name>A0A8R1I304_CAEJA</name>
<reference evidence="2" key="2">
    <citation type="submission" date="2022-06" db="UniProtKB">
        <authorList>
            <consortium name="EnsemblMetazoa"/>
        </authorList>
    </citation>
    <scope>IDENTIFICATION</scope>
    <source>
        <strain evidence="2">DF5081</strain>
    </source>
</reference>
<dbReference type="Proteomes" id="UP000005237">
    <property type="component" value="Unassembled WGS sequence"/>
</dbReference>
<feature type="compositionally biased region" description="Basic and acidic residues" evidence="1">
    <location>
        <begin position="75"/>
        <end position="94"/>
    </location>
</feature>
<reference evidence="3" key="1">
    <citation type="submission" date="2010-08" db="EMBL/GenBank/DDBJ databases">
        <authorList>
            <consortium name="Caenorhabditis japonica Sequencing Consortium"/>
            <person name="Wilson R.K."/>
        </authorList>
    </citation>
    <scope>NUCLEOTIDE SEQUENCE [LARGE SCALE GENOMIC DNA]</scope>
    <source>
        <strain evidence="3">DF5081</strain>
    </source>
</reference>
<keyword evidence="3" id="KW-1185">Reference proteome</keyword>
<protein>
    <submittedName>
        <fullName evidence="2">Uncharacterized protein</fullName>
    </submittedName>
</protein>
<evidence type="ECO:0000313" key="3">
    <source>
        <dbReference type="Proteomes" id="UP000005237"/>
    </source>
</evidence>
<accession>A0A8R1I304</accession>
<proteinExistence type="predicted"/>
<feature type="region of interest" description="Disordered" evidence="1">
    <location>
        <begin position="39"/>
        <end position="94"/>
    </location>
</feature>